<evidence type="ECO:0000313" key="2">
    <source>
        <dbReference type="Proteomes" id="UP000419138"/>
    </source>
</evidence>
<dbReference type="AlphaFoldDB" id="A0A646KEB3"/>
<proteinExistence type="predicted"/>
<name>A0A646KEB3_STRJU</name>
<reference evidence="1 2" key="1">
    <citation type="submission" date="2019-05" db="EMBL/GenBank/DDBJ databases">
        <title>Comparative genomics and metabolomics analyses of clavulanic acid producing Streptomyces species provides insight into specialized metabolism and evolution of beta-lactam biosynthetic gene clusters.</title>
        <authorList>
            <person name="Moore M.A."/>
            <person name="Cruz-Morales P."/>
            <person name="Barona Gomez F."/>
            <person name="Kapil T."/>
        </authorList>
    </citation>
    <scope>NUCLEOTIDE SEQUENCE [LARGE SCALE GENOMIC DNA]</scope>
    <source>
        <strain evidence="1 2">NRRL 5741</strain>
    </source>
</reference>
<dbReference type="EMBL" id="VCLA01000086">
    <property type="protein sequence ID" value="MQT00622.1"/>
    <property type="molecule type" value="Genomic_DNA"/>
</dbReference>
<dbReference type="OrthoDB" id="4320824at2"/>
<gene>
    <name evidence="1" type="ORF">FF041_10425</name>
</gene>
<organism evidence="1 2">
    <name type="scientific">Streptomyces jumonjinensis</name>
    <dbReference type="NCBI Taxonomy" id="1945"/>
    <lineage>
        <taxon>Bacteria</taxon>
        <taxon>Bacillati</taxon>
        <taxon>Actinomycetota</taxon>
        <taxon>Actinomycetes</taxon>
        <taxon>Kitasatosporales</taxon>
        <taxon>Streptomycetaceae</taxon>
        <taxon>Streptomyces</taxon>
    </lineage>
</organism>
<dbReference type="RefSeq" id="WP_153522286.1">
    <property type="nucleotide sequence ID" value="NZ_JBEPDZ010000004.1"/>
</dbReference>
<sequence length="138" mass="15120">MASHHHGYTWLGSGFDLHRDGPRRDVHPGFATAPVPPLEVAQWLLKPASFVQGTWTDPQEAARWFGLQVRPHAEAFVSRAERENLDARIEAVGDRAAGGEDVVGGWWLTGQRFLSVSLVACSPHRLRPSYACPVSGVA</sequence>
<comment type="caution">
    <text evidence="1">The sequence shown here is derived from an EMBL/GenBank/DDBJ whole genome shotgun (WGS) entry which is preliminary data.</text>
</comment>
<accession>A0A646KEB3</accession>
<protein>
    <submittedName>
        <fullName evidence="1">Uncharacterized protein</fullName>
    </submittedName>
</protein>
<evidence type="ECO:0000313" key="1">
    <source>
        <dbReference type="EMBL" id="MQT00622.1"/>
    </source>
</evidence>
<keyword evidence="2" id="KW-1185">Reference proteome</keyword>
<dbReference type="Proteomes" id="UP000419138">
    <property type="component" value="Unassembled WGS sequence"/>
</dbReference>